<evidence type="ECO:0000313" key="1">
    <source>
        <dbReference type="EMBL" id="SAI25346.1"/>
    </source>
</evidence>
<dbReference type="InterPro" id="IPR009510">
    <property type="entry name" value="T3SS_K"/>
</dbReference>
<sequence length="222" mass="23392">MSPQGRPQADAAVVFGARLVEFNLLPSRTLHPSRDADYDAAPAAALPAPLQAAWHRQRSAQILRRLDLHERPVQDADRPELALALLPPDPLARCALWLGVALCGARLRRAIAGAEVRRFIDGLGDAAMTFARQSAPGLHPGIAGCEAFSADETVDAVRRLGRATLMQALHGGGAEMALRAELKLSAGPAGDAPLPAAASLALALGVLKLTEPTWHSSFPAIH</sequence>
<gene>
    <name evidence="1" type="ORF">SAMEA1982600_01994</name>
</gene>
<dbReference type="RefSeq" id="WP_066411032.1">
    <property type="nucleotide sequence ID" value="NZ_FKBS01000014.1"/>
</dbReference>
<protein>
    <submittedName>
        <fullName evidence="1">Uncharacterized protein</fullName>
    </submittedName>
</protein>
<dbReference type="EMBL" id="FKBS01000014">
    <property type="protein sequence ID" value="SAI25346.1"/>
    <property type="molecule type" value="Genomic_DNA"/>
</dbReference>
<reference evidence="1 2" key="1">
    <citation type="submission" date="2016-03" db="EMBL/GenBank/DDBJ databases">
        <authorList>
            <consortium name="Pathogen Informatics"/>
        </authorList>
    </citation>
    <scope>NUCLEOTIDE SEQUENCE [LARGE SCALE GENOMIC DNA]</scope>
    <source>
        <strain evidence="1 2">NCTC13364</strain>
    </source>
</reference>
<name>A0A157NW99_9BORD</name>
<proteinExistence type="predicted"/>
<dbReference type="Pfam" id="PF06578">
    <property type="entry name" value="YscK"/>
    <property type="match status" value="1"/>
</dbReference>
<organism evidence="1 2">
    <name type="scientific">Bordetella ansorpii</name>
    <dbReference type="NCBI Taxonomy" id="288768"/>
    <lineage>
        <taxon>Bacteria</taxon>
        <taxon>Pseudomonadati</taxon>
        <taxon>Pseudomonadota</taxon>
        <taxon>Betaproteobacteria</taxon>
        <taxon>Burkholderiales</taxon>
        <taxon>Alcaligenaceae</taxon>
        <taxon>Bordetella</taxon>
    </lineage>
</organism>
<dbReference type="OrthoDB" id="8907561at2"/>
<dbReference type="AlphaFoldDB" id="A0A157NW99"/>
<dbReference type="Proteomes" id="UP000077037">
    <property type="component" value="Unassembled WGS sequence"/>
</dbReference>
<evidence type="ECO:0000313" key="2">
    <source>
        <dbReference type="Proteomes" id="UP000077037"/>
    </source>
</evidence>
<accession>A0A157NW99</accession>